<name>A0A4Y2QUG7_ARAVE</name>
<comment type="caution">
    <text evidence="1">The sequence shown here is derived from an EMBL/GenBank/DDBJ whole genome shotgun (WGS) entry which is preliminary data.</text>
</comment>
<protein>
    <submittedName>
        <fullName evidence="1">Uncharacterized protein</fullName>
    </submittedName>
</protein>
<accession>A0A4Y2QUG7</accession>
<feature type="non-terminal residue" evidence="1">
    <location>
        <position position="121"/>
    </location>
</feature>
<dbReference type="Proteomes" id="UP000499080">
    <property type="component" value="Unassembled WGS sequence"/>
</dbReference>
<reference evidence="1 2" key="1">
    <citation type="journal article" date="2019" name="Sci. Rep.">
        <title>Orb-weaving spider Araneus ventricosus genome elucidates the spidroin gene catalogue.</title>
        <authorList>
            <person name="Kono N."/>
            <person name="Nakamura H."/>
            <person name="Ohtoshi R."/>
            <person name="Moran D.A.P."/>
            <person name="Shinohara A."/>
            <person name="Yoshida Y."/>
            <person name="Fujiwara M."/>
            <person name="Mori M."/>
            <person name="Tomita M."/>
            <person name="Arakawa K."/>
        </authorList>
    </citation>
    <scope>NUCLEOTIDE SEQUENCE [LARGE SCALE GENOMIC DNA]</scope>
</reference>
<dbReference type="AlphaFoldDB" id="A0A4Y2QUG7"/>
<evidence type="ECO:0000313" key="2">
    <source>
        <dbReference type="Proteomes" id="UP000499080"/>
    </source>
</evidence>
<organism evidence="1 2">
    <name type="scientific">Araneus ventricosus</name>
    <name type="common">Orbweaver spider</name>
    <name type="synonym">Epeira ventricosa</name>
    <dbReference type="NCBI Taxonomy" id="182803"/>
    <lineage>
        <taxon>Eukaryota</taxon>
        <taxon>Metazoa</taxon>
        <taxon>Ecdysozoa</taxon>
        <taxon>Arthropoda</taxon>
        <taxon>Chelicerata</taxon>
        <taxon>Arachnida</taxon>
        <taxon>Araneae</taxon>
        <taxon>Araneomorphae</taxon>
        <taxon>Entelegynae</taxon>
        <taxon>Araneoidea</taxon>
        <taxon>Araneidae</taxon>
        <taxon>Araneus</taxon>
    </lineage>
</organism>
<gene>
    <name evidence="1" type="ORF">AVEN_162575_1</name>
</gene>
<evidence type="ECO:0000313" key="1">
    <source>
        <dbReference type="EMBL" id="GBN67032.1"/>
    </source>
</evidence>
<keyword evidence="2" id="KW-1185">Reference proteome</keyword>
<dbReference type="EMBL" id="BGPR01014863">
    <property type="protein sequence ID" value="GBN67032.1"/>
    <property type="molecule type" value="Genomic_DNA"/>
</dbReference>
<proteinExistence type="predicted"/>
<sequence length="121" mass="13849">MWDLKNAGIFSISLLGRDPDLSRRFHVASRPVGETIKGPCSDHRRIECVDRLGSPLACEHLWNLSLEFYPLCELETFFPLPPLKPRLLGRKRHELDSPNLGNHFPQPFCNIPLRRTEMGCG</sequence>